<feature type="transmembrane region" description="Helical" evidence="6">
    <location>
        <begin position="164"/>
        <end position="187"/>
    </location>
</feature>
<evidence type="ECO:0000256" key="1">
    <source>
        <dbReference type="ARBA" id="ARBA00004651"/>
    </source>
</evidence>
<feature type="transmembrane region" description="Helical" evidence="6">
    <location>
        <begin position="101"/>
        <end position="125"/>
    </location>
</feature>
<dbReference type="Proteomes" id="UP001595583">
    <property type="component" value="Unassembled WGS sequence"/>
</dbReference>
<keyword evidence="4 6" id="KW-1133">Transmembrane helix</keyword>
<keyword evidence="8" id="KW-1185">Reference proteome</keyword>
<reference evidence="8" key="1">
    <citation type="journal article" date="2019" name="Int. J. Syst. Evol. Microbiol.">
        <title>The Global Catalogue of Microorganisms (GCM) 10K type strain sequencing project: providing services to taxonomists for standard genome sequencing and annotation.</title>
        <authorList>
            <consortium name="The Broad Institute Genomics Platform"/>
            <consortium name="The Broad Institute Genome Sequencing Center for Infectious Disease"/>
            <person name="Wu L."/>
            <person name="Ma J."/>
        </authorList>
    </citation>
    <scope>NUCLEOTIDE SEQUENCE [LARGE SCALE GENOMIC DNA]</scope>
    <source>
        <strain evidence="8">KCTC 52165</strain>
    </source>
</reference>
<evidence type="ECO:0000256" key="5">
    <source>
        <dbReference type="ARBA" id="ARBA00023136"/>
    </source>
</evidence>
<feature type="transmembrane region" description="Helical" evidence="6">
    <location>
        <begin position="12"/>
        <end position="29"/>
    </location>
</feature>
<proteinExistence type="predicted"/>
<dbReference type="PANTHER" id="PTHR30482:SF10">
    <property type="entry name" value="HIGH-AFFINITY BRANCHED-CHAIN AMINO ACID TRANSPORT PROTEIN BRAE"/>
    <property type="match status" value="1"/>
</dbReference>
<feature type="transmembrane region" description="Helical" evidence="6">
    <location>
        <begin position="59"/>
        <end position="80"/>
    </location>
</feature>
<dbReference type="Pfam" id="PF02653">
    <property type="entry name" value="BPD_transp_2"/>
    <property type="match status" value="1"/>
</dbReference>
<evidence type="ECO:0000256" key="4">
    <source>
        <dbReference type="ARBA" id="ARBA00022989"/>
    </source>
</evidence>
<name>A0ABV7KC02_9HYPH</name>
<evidence type="ECO:0000313" key="8">
    <source>
        <dbReference type="Proteomes" id="UP001595583"/>
    </source>
</evidence>
<feature type="transmembrane region" description="Helical" evidence="6">
    <location>
        <begin position="301"/>
        <end position="319"/>
    </location>
</feature>
<keyword evidence="3 6" id="KW-0812">Transmembrane</keyword>
<gene>
    <name evidence="7" type="ORF">ACFOHJ_06565</name>
</gene>
<feature type="transmembrane region" description="Helical" evidence="6">
    <location>
        <begin position="252"/>
        <end position="281"/>
    </location>
</feature>
<comment type="caution">
    <text evidence="7">The sequence shown here is derived from an EMBL/GenBank/DDBJ whole genome shotgun (WGS) entry which is preliminary data.</text>
</comment>
<evidence type="ECO:0000313" key="7">
    <source>
        <dbReference type="EMBL" id="MFC3205866.1"/>
    </source>
</evidence>
<organism evidence="7 8">
    <name type="scientific">Aquamicrobium soli</name>
    <dbReference type="NCBI Taxonomy" id="1811518"/>
    <lineage>
        <taxon>Bacteria</taxon>
        <taxon>Pseudomonadati</taxon>
        <taxon>Pseudomonadota</taxon>
        <taxon>Alphaproteobacteria</taxon>
        <taxon>Hyphomicrobiales</taxon>
        <taxon>Phyllobacteriaceae</taxon>
        <taxon>Aquamicrobium</taxon>
    </lineage>
</organism>
<dbReference type="RefSeq" id="WP_378219685.1">
    <property type="nucleotide sequence ID" value="NZ_JBHRTK010000008.1"/>
</dbReference>
<feature type="transmembrane region" description="Helical" evidence="6">
    <location>
        <begin position="131"/>
        <end position="152"/>
    </location>
</feature>
<comment type="subcellular location">
    <subcellularLocation>
        <location evidence="1">Cell membrane</location>
        <topology evidence="1">Multi-pass membrane protein</topology>
    </subcellularLocation>
</comment>
<dbReference type="CDD" id="cd06581">
    <property type="entry name" value="TM_PBP1_LivM_like"/>
    <property type="match status" value="1"/>
</dbReference>
<feature type="transmembrane region" description="Helical" evidence="6">
    <location>
        <begin position="36"/>
        <end position="53"/>
    </location>
</feature>
<keyword evidence="5 6" id="KW-0472">Membrane</keyword>
<sequence length="346" mass="36709">MNGSLRSLKGAALTALLPIAIALVVIALGDGAQVRILSIFLINLVIVIGLQMFMGNSNIVNLGHVTFMGIAGYAAAVLTIPTTIKQTIIPNAPFALATFQLGPIEAGIIAVAVAMAIALIVGVVITRESGISATILTLALLVIMHTVLANWVDLTRGMRALYGIPMTANVWILLAAAVAAIFFGRWFRDSPFGIQLRASGESRIAAESAGVNVRFLRLTAWVLGSGIVALGGVLYVYLLGSISPKSFYFDTTLLTLAMLILGGMHSISGAVIGVIVVTAGFEIMRFFETSPIIFGVQIPEFLGLTGFFLGLIIVLSMALRPKGLVGTDEIDESWLRRRKSGLAERR</sequence>
<dbReference type="InterPro" id="IPR043428">
    <property type="entry name" value="LivM-like"/>
</dbReference>
<dbReference type="EMBL" id="JBHRTK010000008">
    <property type="protein sequence ID" value="MFC3205866.1"/>
    <property type="molecule type" value="Genomic_DNA"/>
</dbReference>
<dbReference type="PANTHER" id="PTHR30482">
    <property type="entry name" value="HIGH-AFFINITY BRANCHED-CHAIN AMINO ACID TRANSPORT SYSTEM PERMEASE"/>
    <property type="match status" value="1"/>
</dbReference>
<dbReference type="InterPro" id="IPR001851">
    <property type="entry name" value="ABC_transp_permease"/>
</dbReference>
<evidence type="ECO:0000256" key="6">
    <source>
        <dbReference type="SAM" id="Phobius"/>
    </source>
</evidence>
<accession>A0ABV7KC02</accession>
<evidence type="ECO:0000256" key="2">
    <source>
        <dbReference type="ARBA" id="ARBA00022475"/>
    </source>
</evidence>
<protein>
    <submittedName>
        <fullName evidence="7">Branched-chain amino acid ABC transporter permease</fullName>
    </submittedName>
</protein>
<feature type="transmembrane region" description="Helical" evidence="6">
    <location>
        <begin position="218"/>
        <end position="240"/>
    </location>
</feature>
<evidence type="ECO:0000256" key="3">
    <source>
        <dbReference type="ARBA" id="ARBA00022692"/>
    </source>
</evidence>
<keyword evidence="2" id="KW-1003">Cell membrane</keyword>